<sequence length="262" mass="27191">MTHPTSRVRGRALITGGSSGLGMAFARQLADRGLDLVLVARNPERLEGAVEELRGSGVKVETISADLADESGVKAVARRLGSVQSPVDVFVNNAGSGLYAKMATADASELVAGAQLMAIAPMVLGGAAAAAMKERGTGLIINTSSMSGAVPMGAYSAIKAFVRVWSDSLAIEVAPFGVQVVTFIPGWVRTQFHARTGVSTSSIPDFLWLDADRVVAECLADADKGKTTSTPSKRFKAIGFLAKHAPAAAVAVAVKKLNKGRR</sequence>
<evidence type="ECO:0000256" key="1">
    <source>
        <dbReference type="ARBA" id="ARBA00006484"/>
    </source>
</evidence>
<dbReference type="PANTHER" id="PTHR44196">
    <property type="entry name" value="DEHYDROGENASE/REDUCTASE SDR FAMILY MEMBER 7B"/>
    <property type="match status" value="1"/>
</dbReference>
<dbReference type="PRINTS" id="PR00080">
    <property type="entry name" value="SDRFAMILY"/>
</dbReference>
<dbReference type="PANTHER" id="PTHR44196:SF1">
    <property type="entry name" value="DEHYDROGENASE_REDUCTASE SDR FAMILY MEMBER 7B"/>
    <property type="match status" value="1"/>
</dbReference>
<reference evidence="4 5" key="1">
    <citation type="submission" date="2023-07" db="EMBL/GenBank/DDBJ databases">
        <title>Sequencing the genomes of 1000 actinobacteria strains.</title>
        <authorList>
            <person name="Klenk H.-P."/>
        </authorList>
    </citation>
    <scope>NUCLEOTIDE SEQUENCE [LARGE SCALE GENOMIC DNA]</scope>
    <source>
        <strain evidence="4 5">DSM 19515</strain>
    </source>
</reference>
<dbReference type="PRINTS" id="PR00081">
    <property type="entry name" value="GDHRDH"/>
</dbReference>
<dbReference type="InterPro" id="IPR002347">
    <property type="entry name" value="SDR_fam"/>
</dbReference>
<evidence type="ECO:0000313" key="4">
    <source>
        <dbReference type="EMBL" id="MDP9831616.1"/>
    </source>
</evidence>
<evidence type="ECO:0000256" key="3">
    <source>
        <dbReference type="RuleBase" id="RU000363"/>
    </source>
</evidence>
<proteinExistence type="inferred from homology"/>
<dbReference type="SUPFAM" id="SSF51735">
    <property type="entry name" value="NAD(P)-binding Rossmann-fold domains"/>
    <property type="match status" value="1"/>
</dbReference>
<dbReference type="Pfam" id="PF00106">
    <property type="entry name" value="adh_short"/>
    <property type="match status" value="1"/>
</dbReference>
<protein>
    <submittedName>
        <fullName evidence="4">Short-subunit dehydrogenase</fullName>
    </submittedName>
</protein>
<organism evidence="4 5">
    <name type="scientific">Trueperella abortisuis</name>
    <dbReference type="NCBI Taxonomy" id="445930"/>
    <lineage>
        <taxon>Bacteria</taxon>
        <taxon>Bacillati</taxon>
        <taxon>Actinomycetota</taxon>
        <taxon>Actinomycetes</taxon>
        <taxon>Actinomycetales</taxon>
        <taxon>Actinomycetaceae</taxon>
        <taxon>Trueperella</taxon>
    </lineage>
</organism>
<evidence type="ECO:0000256" key="2">
    <source>
        <dbReference type="ARBA" id="ARBA00023002"/>
    </source>
</evidence>
<evidence type="ECO:0000313" key="5">
    <source>
        <dbReference type="Proteomes" id="UP001230145"/>
    </source>
</evidence>
<dbReference type="Proteomes" id="UP001230145">
    <property type="component" value="Unassembled WGS sequence"/>
</dbReference>
<name>A0ABT9PGK2_9ACTO</name>
<keyword evidence="5" id="KW-1185">Reference proteome</keyword>
<comment type="caution">
    <text evidence="4">The sequence shown here is derived from an EMBL/GenBank/DDBJ whole genome shotgun (WGS) entry which is preliminary data.</text>
</comment>
<dbReference type="PIRSF" id="PIRSF000126">
    <property type="entry name" value="11-beta-HSD1"/>
    <property type="match status" value="1"/>
</dbReference>
<gene>
    <name evidence="4" type="ORF">J2S45_000295</name>
</gene>
<dbReference type="RefSeq" id="WP_307634312.1">
    <property type="nucleotide sequence ID" value="NZ_JAUSQL010000001.1"/>
</dbReference>
<dbReference type="Gene3D" id="3.40.50.720">
    <property type="entry name" value="NAD(P)-binding Rossmann-like Domain"/>
    <property type="match status" value="1"/>
</dbReference>
<accession>A0ABT9PGK2</accession>
<comment type="similarity">
    <text evidence="1 3">Belongs to the short-chain dehydrogenases/reductases (SDR) family.</text>
</comment>
<dbReference type="InterPro" id="IPR036291">
    <property type="entry name" value="NAD(P)-bd_dom_sf"/>
</dbReference>
<dbReference type="EMBL" id="JAUSQL010000001">
    <property type="protein sequence ID" value="MDP9831616.1"/>
    <property type="molecule type" value="Genomic_DNA"/>
</dbReference>
<keyword evidence="2" id="KW-0560">Oxidoreductase</keyword>